<dbReference type="PANTHER" id="PTHR42973">
    <property type="entry name" value="BINDING OXIDOREDUCTASE, PUTATIVE (AFU_ORTHOLOGUE AFUA_1G17690)-RELATED"/>
    <property type="match status" value="1"/>
</dbReference>
<dbReference type="PANTHER" id="PTHR42973:SF53">
    <property type="entry name" value="FAD-BINDING PCMH-TYPE DOMAIN-CONTAINING PROTEIN-RELATED"/>
    <property type="match status" value="1"/>
</dbReference>
<dbReference type="GO" id="GO:0016491">
    <property type="term" value="F:oxidoreductase activity"/>
    <property type="evidence" value="ECO:0007669"/>
    <property type="project" value="UniProtKB-KW"/>
</dbReference>
<evidence type="ECO:0000256" key="3">
    <source>
        <dbReference type="ARBA" id="ARBA00022827"/>
    </source>
</evidence>
<sequence length="489" mass="52830">MPTPAPGIPSIDTTCQLLEVAGVNVYRPNSTQYDDREAAYYSASARMDPACIVQPTTPEQVSQIVKTLNATAATNWAVRCGGHMAWGPAADIHDGITIDLGLMNKTEYDSETKIAKIQGGSLWSDVYSTLEQFGATAPGGRTSTVGVGGFTLGGGNNFYSGKVGFACDNVVNYEIVLANGDIVQANSTDNADLWKALKGGSSNFGIVTRFDVQAFDAVDLYGGLVIHPLNTTGQVVTAFSNFVDNIVNYQAGSAFSFWSWVKGASESVIISALHDTTGTENAPAYAEYAAIEPTVSSTLRQDSHLNFAKELEFAKGNQNVWFAITVKNDPEILQFIVDQHNAFIPAWQEATGDDSFSLYTVFQPLPKILFDHGVEKGGNVLGMDRQTGNCVLFQVFMVFTGAALEPLARKQLVAYREAVREQSVKTGTDVDFAYLNYADKTQDPITTYGEENVAFLSEVSAKYDPDQILQTRLPGGFKIPKAKAGTVTR</sequence>
<evidence type="ECO:0000256" key="2">
    <source>
        <dbReference type="ARBA" id="ARBA00022630"/>
    </source>
</evidence>
<dbReference type="EMBL" id="JAFIMR010000030">
    <property type="protein sequence ID" value="KAI1861087.1"/>
    <property type="molecule type" value="Genomic_DNA"/>
</dbReference>
<dbReference type="InterPro" id="IPR050416">
    <property type="entry name" value="FAD-linked_Oxidoreductase"/>
</dbReference>
<keyword evidence="2" id="KW-0285">Flavoprotein</keyword>
<dbReference type="SUPFAM" id="SSF56176">
    <property type="entry name" value="FAD-binding/transporter-associated domain-like"/>
    <property type="match status" value="1"/>
</dbReference>
<proteinExistence type="inferred from homology"/>
<reference evidence="6" key="1">
    <citation type="submission" date="2021-03" db="EMBL/GenBank/DDBJ databases">
        <title>Revisited historic fungal species revealed as producer of novel bioactive compounds through whole genome sequencing and comparative genomics.</title>
        <authorList>
            <person name="Vignolle G.A."/>
            <person name="Hochenegger N."/>
            <person name="Mach R.L."/>
            <person name="Mach-Aigner A.R."/>
            <person name="Javad Rahimi M."/>
            <person name="Salim K.A."/>
            <person name="Chan C.M."/>
            <person name="Lim L.B.L."/>
            <person name="Cai F."/>
            <person name="Druzhinina I.S."/>
            <person name="U'Ren J.M."/>
            <person name="Derntl C."/>
        </authorList>
    </citation>
    <scope>NUCLEOTIDE SEQUENCE</scope>
    <source>
        <strain evidence="6">TUCIM 5799</strain>
    </source>
</reference>
<dbReference type="InterPro" id="IPR016166">
    <property type="entry name" value="FAD-bd_PCMH"/>
</dbReference>
<dbReference type="InterPro" id="IPR016169">
    <property type="entry name" value="FAD-bd_PCMH_sub2"/>
</dbReference>
<dbReference type="Pfam" id="PF01565">
    <property type="entry name" value="FAD_binding_4"/>
    <property type="match status" value="1"/>
</dbReference>
<dbReference type="GO" id="GO:0071949">
    <property type="term" value="F:FAD binding"/>
    <property type="evidence" value="ECO:0007669"/>
    <property type="project" value="InterPro"/>
</dbReference>
<gene>
    <name evidence="6" type="ORF">JX265_009706</name>
</gene>
<evidence type="ECO:0000256" key="1">
    <source>
        <dbReference type="ARBA" id="ARBA00005466"/>
    </source>
</evidence>
<name>A0A9P9WFH6_9PEZI</name>
<comment type="caution">
    <text evidence="6">The sequence shown here is derived from an EMBL/GenBank/DDBJ whole genome shotgun (WGS) entry which is preliminary data.</text>
</comment>
<evidence type="ECO:0000256" key="4">
    <source>
        <dbReference type="ARBA" id="ARBA00023002"/>
    </source>
</evidence>
<dbReference type="Proteomes" id="UP000829685">
    <property type="component" value="Unassembled WGS sequence"/>
</dbReference>
<accession>A0A9P9WFH6</accession>
<dbReference type="PROSITE" id="PS51387">
    <property type="entry name" value="FAD_PCMH"/>
    <property type="match status" value="1"/>
</dbReference>
<evidence type="ECO:0000259" key="5">
    <source>
        <dbReference type="PROSITE" id="PS51387"/>
    </source>
</evidence>
<feature type="domain" description="FAD-binding PCMH-type" evidence="5">
    <location>
        <begin position="45"/>
        <end position="217"/>
    </location>
</feature>
<evidence type="ECO:0000313" key="7">
    <source>
        <dbReference type="Proteomes" id="UP000829685"/>
    </source>
</evidence>
<dbReference type="InterPro" id="IPR036318">
    <property type="entry name" value="FAD-bd_PCMH-like_sf"/>
</dbReference>
<protein>
    <recommendedName>
        <fullName evidence="5">FAD-binding PCMH-type domain-containing protein</fullName>
    </recommendedName>
</protein>
<keyword evidence="7" id="KW-1185">Reference proteome</keyword>
<evidence type="ECO:0000313" key="6">
    <source>
        <dbReference type="EMBL" id="KAI1861087.1"/>
    </source>
</evidence>
<comment type="similarity">
    <text evidence="1">Belongs to the oxygen-dependent FAD-linked oxidoreductase family.</text>
</comment>
<dbReference type="Gene3D" id="3.30.465.10">
    <property type="match status" value="1"/>
</dbReference>
<keyword evidence="3" id="KW-0274">FAD</keyword>
<organism evidence="6 7">
    <name type="scientific">Neoarthrinium moseri</name>
    <dbReference type="NCBI Taxonomy" id="1658444"/>
    <lineage>
        <taxon>Eukaryota</taxon>
        <taxon>Fungi</taxon>
        <taxon>Dikarya</taxon>
        <taxon>Ascomycota</taxon>
        <taxon>Pezizomycotina</taxon>
        <taxon>Sordariomycetes</taxon>
        <taxon>Xylariomycetidae</taxon>
        <taxon>Amphisphaeriales</taxon>
        <taxon>Apiosporaceae</taxon>
        <taxon>Neoarthrinium</taxon>
    </lineage>
</organism>
<keyword evidence="4" id="KW-0560">Oxidoreductase</keyword>
<dbReference type="AlphaFoldDB" id="A0A9P9WFH6"/>
<dbReference type="InterPro" id="IPR006094">
    <property type="entry name" value="Oxid_FAD_bind_N"/>
</dbReference>